<evidence type="ECO:0000256" key="2">
    <source>
        <dbReference type="ARBA" id="ARBA00022723"/>
    </source>
</evidence>
<evidence type="ECO:0000313" key="8">
    <source>
        <dbReference type="EMBL" id="RDU99760.1"/>
    </source>
</evidence>
<feature type="domain" description="Plastocyanin-like" evidence="7">
    <location>
        <begin position="158"/>
        <end position="231"/>
    </location>
</feature>
<feature type="region of interest" description="Disordered" evidence="4">
    <location>
        <begin position="254"/>
        <end position="291"/>
    </location>
</feature>
<keyword evidence="2" id="KW-0479">Metal-binding</keyword>
<dbReference type="InterPro" id="IPR008972">
    <property type="entry name" value="Cupredoxin"/>
</dbReference>
<dbReference type="GO" id="GO:0005507">
    <property type="term" value="F:copper ion binding"/>
    <property type="evidence" value="ECO:0007669"/>
    <property type="project" value="InterPro"/>
</dbReference>
<keyword evidence="5" id="KW-0812">Transmembrane</keyword>
<evidence type="ECO:0000256" key="5">
    <source>
        <dbReference type="SAM" id="Phobius"/>
    </source>
</evidence>
<evidence type="ECO:0000313" key="9">
    <source>
        <dbReference type="Proteomes" id="UP000256838"/>
    </source>
</evidence>
<accession>A0A3D8K3L4</accession>
<dbReference type="Gene3D" id="2.60.40.420">
    <property type="entry name" value="Cupredoxins - blue copper proteins"/>
    <property type="match status" value="3"/>
</dbReference>
<dbReference type="CDD" id="cd13900">
    <property type="entry name" value="CuRO_3_Tth-MCO_like"/>
    <property type="match status" value="1"/>
</dbReference>
<dbReference type="InterPro" id="IPR011707">
    <property type="entry name" value="Cu-oxidase-like_N"/>
</dbReference>
<dbReference type="Pfam" id="PF07731">
    <property type="entry name" value="Cu-oxidase_2"/>
    <property type="match status" value="1"/>
</dbReference>
<comment type="subcellular location">
    <subcellularLocation>
        <location evidence="1">Periplasm</location>
    </subcellularLocation>
</comment>
<evidence type="ECO:0000259" key="7">
    <source>
        <dbReference type="Pfam" id="PF07732"/>
    </source>
</evidence>
<dbReference type="InterPro" id="IPR002355">
    <property type="entry name" value="Cu_oxidase_Cu_BS"/>
</dbReference>
<evidence type="ECO:0000259" key="6">
    <source>
        <dbReference type="Pfam" id="PF07731"/>
    </source>
</evidence>
<dbReference type="SUPFAM" id="SSF49503">
    <property type="entry name" value="Cupredoxins"/>
    <property type="match status" value="3"/>
</dbReference>
<dbReference type="RefSeq" id="WP_115532429.1">
    <property type="nucleotide sequence ID" value="NZ_QRGA01000003.1"/>
</dbReference>
<gene>
    <name evidence="8" type="ORF">DWV00_04905</name>
</gene>
<comment type="caution">
    <text evidence="8">The sequence shown here is derived from an EMBL/GenBank/DDBJ whole genome shotgun (WGS) entry which is preliminary data.</text>
</comment>
<protein>
    <submittedName>
        <fullName evidence="8">Copper oxidase</fullName>
    </submittedName>
</protein>
<keyword evidence="5" id="KW-1133">Transmembrane helix</keyword>
<dbReference type="InterPro" id="IPR011706">
    <property type="entry name" value="Cu-oxidase_C"/>
</dbReference>
<feature type="domain" description="Plastocyanin-like" evidence="6">
    <location>
        <begin position="464"/>
        <end position="592"/>
    </location>
</feature>
<dbReference type="Pfam" id="PF07732">
    <property type="entry name" value="Cu-oxidase_3"/>
    <property type="match status" value="1"/>
</dbReference>
<keyword evidence="5" id="KW-0472">Membrane</keyword>
<dbReference type="InterPro" id="IPR045087">
    <property type="entry name" value="Cu-oxidase_fam"/>
</dbReference>
<feature type="transmembrane region" description="Helical" evidence="5">
    <location>
        <begin position="12"/>
        <end position="32"/>
    </location>
</feature>
<dbReference type="PROSITE" id="PS00080">
    <property type="entry name" value="MULTICOPPER_OXIDASE2"/>
    <property type="match status" value="1"/>
</dbReference>
<dbReference type="PANTHER" id="PTHR11709:SF518">
    <property type="entry name" value="MULTICOPPER OXIDASE"/>
    <property type="match status" value="1"/>
</dbReference>
<dbReference type="GO" id="GO:0042597">
    <property type="term" value="C:periplasmic space"/>
    <property type="evidence" value="ECO:0007669"/>
    <property type="project" value="UniProtKB-SubCell"/>
</dbReference>
<dbReference type="InterPro" id="IPR033138">
    <property type="entry name" value="Cu_oxidase_CS"/>
</dbReference>
<dbReference type="OrthoDB" id="9757546at2"/>
<dbReference type="Proteomes" id="UP000256838">
    <property type="component" value="Unassembled WGS sequence"/>
</dbReference>
<dbReference type="CDD" id="cd13853">
    <property type="entry name" value="CuRO_1_Tth-MCO_like"/>
    <property type="match status" value="1"/>
</dbReference>
<evidence type="ECO:0000256" key="4">
    <source>
        <dbReference type="SAM" id="MobiDB-lite"/>
    </source>
</evidence>
<proteinExistence type="predicted"/>
<feature type="compositionally biased region" description="Polar residues" evidence="4">
    <location>
        <begin position="265"/>
        <end position="284"/>
    </location>
</feature>
<evidence type="ECO:0000256" key="3">
    <source>
        <dbReference type="ARBA" id="ARBA00023002"/>
    </source>
</evidence>
<dbReference type="AlphaFoldDB" id="A0A3D8K3L4"/>
<dbReference type="GO" id="GO:0016491">
    <property type="term" value="F:oxidoreductase activity"/>
    <property type="evidence" value="ECO:0007669"/>
    <property type="project" value="UniProtKB-KW"/>
</dbReference>
<reference evidence="8 9" key="1">
    <citation type="submission" date="2018-08" db="EMBL/GenBank/DDBJ databases">
        <title>Paraburkholderia sp. DHOM06 isolated from forest soil.</title>
        <authorList>
            <person name="Gao Z.-H."/>
            <person name="Qiu L.-H."/>
        </authorList>
    </citation>
    <scope>NUCLEOTIDE SEQUENCE [LARGE SCALE GENOMIC DNA]</scope>
    <source>
        <strain evidence="8 9">DHOM06</strain>
    </source>
</reference>
<organism evidence="8 9">
    <name type="scientific">Trinickia dinghuensis</name>
    <dbReference type="NCBI Taxonomy" id="2291023"/>
    <lineage>
        <taxon>Bacteria</taxon>
        <taxon>Pseudomonadati</taxon>
        <taxon>Pseudomonadota</taxon>
        <taxon>Betaproteobacteria</taxon>
        <taxon>Burkholderiales</taxon>
        <taxon>Burkholderiaceae</taxon>
        <taxon>Trinickia</taxon>
    </lineage>
</organism>
<sequence>MNFSQSSIRRQAIRIACFGLIGLCAVVSWNGMAENKAPSAQPSAAQIDLCPRPAVGSAVPEPADVRSSHGVLKLDLTIRNVLEKDGSVRYCYMTPSGAESPTLRVHPGDRVELRLKNDLKDIEPDAKANGPIYGPICSATAKPHKVSNPCDSGVMTATSTNLHFHGMTMSPVCHQDDVLKTSIQPSDPVFEYNFVVPKDEPPGLYWYHPHVHGFSSVQVEGGASGALIVEGIERAMPEVAGLPERVLVIRDQDLLNPNAPPNKSEPPQLTKSQVDSDGDAQNNGTGFGKPSKDLSVNFVTVPYPNYEPATIRIKPGQKQLWRVLNSSSVTYLNLALLYQRKPQSIGIVAIDGVPEQKDGKGVIPWVDHIGIPPGSRVEFIMNGPPAGETGLLVTRWVDTGPAGENDPNRALALIKADPQAPELASTLPTAHTPLPAAKLTPLRDVKPVRTRKLFFTEVQSNPNDPNSPTDFYITVEGQKPKLFDPHNGMPNITVHQGDVEDWIIENRSPELHAFHIHQIHFLVMEVDGHPVDEPFLRDTVNVPYYKSTELSYPSVRLRMDFRDPHTVGTFVYHCHLLEHEDGGMMGIVRVLPRGKK</sequence>
<keyword evidence="3" id="KW-0560">Oxidoreductase</keyword>
<name>A0A3D8K3L4_9BURK</name>
<dbReference type="PANTHER" id="PTHR11709">
    <property type="entry name" value="MULTI-COPPER OXIDASE"/>
    <property type="match status" value="1"/>
</dbReference>
<keyword evidence="9" id="KW-1185">Reference proteome</keyword>
<evidence type="ECO:0000256" key="1">
    <source>
        <dbReference type="ARBA" id="ARBA00004418"/>
    </source>
</evidence>
<dbReference type="PROSITE" id="PS00079">
    <property type="entry name" value="MULTICOPPER_OXIDASE1"/>
    <property type="match status" value="1"/>
</dbReference>
<dbReference type="EMBL" id="QRGA01000003">
    <property type="protein sequence ID" value="RDU99760.1"/>
    <property type="molecule type" value="Genomic_DNA"/>
</dbReference>